<dbReference type="InterPro" id="IPR004089">
    <property type="entry name" value="MCPsignal_dom"/>
</dbReference>
<evidence type="ECO:0000256" key="2">
    <source>
        <dbReference type="ARBA" id="ARBA00022475"/>
    </source>
</evidence>
<evidence type="ECO:0000256" key="3">
    <source>
        <dbReference type="ARBA" id="ARBA00023136"/>
    </source>
</evidence>
<keyword evidence="4 6" id="KW-0807">Transducer</keyword>
<dbReference type="CDD" id="cd06225">
    <property type="entry name" value="HAMP"/>
    <property type="match status" value="1"/>
</dbReference>
<dbReference type="Pfam" id="PF00015">
    <property type="entry name" value="MCPsignal"/>
    <property type="match status" value="1"/>
</dbReference>
<sequence>MQKNHKFMSSFKSRPLPRLRLRKLNLLGKLRVKMAICFTGIGLFVLLTGVISLYQMNGMQKNTEDITRKTLPALEQLYDMSFYSEHIMSVSLQHFQNEDQSAKQQLSEERDSYIRKFAQVRTSYEKSVSGPELDQVKSLSGQWDEFMRINDQALKLSTQQDEELAQEVSGKGVTAFNAMQKTLDELVQQKKSEAVMKEGLSGDIFRSARIVVMVSVVIVMLLTLLMNILVHRAITSPIGRVTSRLKRIAEGDLKEEPLKVRSRDEIGTLADTVSAMNAALLDIVTRIRSVSGTIGEQSVQLGVSTMEAREGGRQIAATMEELADAAGGQADAASDAASAVDRLNASIEEAAAKGEQLAEASRQVMAKGDTGSERMARSVTQMSELADAVSESMKMVESLIGRNEGIYALVGSISSISEQTHLLAINAAIEAARAGEHGRGFAVVADEVRRLSEQVQQIVGEITAITQAIHTDSSSVADSLRQGMEQTAEGRRRIAKTGEALADITSSVGVMAETIASVSEELQMMRKTSDEMRRFSLRTAELSQQSAAGVEETSASATEQVHTNGVVASGIERLKTLSDELEQSVSRFQV</sequence>
<dbReference type="PRINTS" id="PR00260">
    <property type="entry name" value="CHEMTRNSDUCR"/>
</dbReference>
<dbReference type="SUPFAM" id="SSF58104">
    <property type="entry name" value="Methyl-accepting chemotaxis protein (MCP) signaling domain"/>
    <property type="match status" value="1"/>
</dbReference>
<proteinExistence type="inferred from homology"/>
<keyword evidence="7" id="KW-1133">Transmembrane helix</keyword>
<keyword evidence="11" id="KW-1185">Reference proteome</keyword>
<evidence type="ECO:0000313" key="10">
    <source>
        <dbReference type="EMBL" id="AIQ62708.1"/>
    </source>
</evidence>
<reference evidence="10 11" key="1">
    <citation type="submission" date="2014-08" db="EMBL/GenBank/DDBJ databases">
        <title>Comparative genomics of the Paenibacillus odorifer group.</title>
        <authorList>
            <person name="den Bakker H.C."/>
            <person name="Tsai Y.-C."/>
            <person name="Martin N."/>
            <person name="Korlach J."/>
            <person name="Wiedmann M."/>
        </authorList>
    </citation>
    <scope>NUCLEOTIDE SEQUENCE [LARGE SCALE GENOMIC DNA]</scope>
    <source>
        <strain evidence="10 11">DSM 14472</strain>
    </source>
</reference>
<feature type="domain" description="Methyl-accepting transducer" evidence="8">
    <location>
        <begin position="304"/>
        <end position="554"/>
    </location>
</feature>
<dbReference type="GO" id="GO:0007165">
    <property type="term" value="P:signal transduction"/>
    <property type="evidence" value="ECO:0007669"/>
    <property type="project" value="UniProtKB-KW"/>
</dbReference>
<dbReference type="Proteomes" id="UP000029507">
    <property type="component" value="Chromosome"/>
</dbReference>
<dbReference type="HOGENOM" id="CLU_000445_107_27_9"/>
<evidence type="ECO:0000256" key="5">
    <source>
        <dbReference type="ARBA" id="ARBA00029447"/>
    </source>
</evidence>
<dbReference type="GO" id="GO:0006935">
    <property type="term" value="P:chemotaxis"/>
    <property type="evidence" value="ECO:0007669"/>
    <property type="project" value="InterPro"/>
</dbReference>
<dbReference type="GO" id="GO:0005886">
    <property type="term" value="C:plasma membrane"/>
    <property type="evidence" value="ECO:0007669"/>
    <property type="project" value="UniProtKB-SubCell"/>
</dbReference>
<dbReference type="KEGG" id="pste:PSTEL_05930"/>
<gene>
    <name evidence="10" type="ORF">PSTEL_05930</name>
</gene>
<dbReference type="InterPro" id="IPR003660">
    <property type="entry name" value="HAMP_dom"/>
</dbReference>
<evidence type="ECO:0000256" key="4">
    <source>
        <dbReference type="ARBA" id="ARBA00023224"/>
    </source>
</evidence>
<keyword evidence="7" id="KW-0812">Transmembrane</keyword>
<dbReference type="PANTHER" id="PTHR32089:SF112">
    <property type="entry name" value="LYSOZYME-LIKE PROTEIN-RELATED"/>
    <property type="match status" value="1"/>
</dbReference>
<evidence type="ECO:0000259" key="9">
    <source>
        <dbReference type="PROSITE" id="PS50885"/>
    </source>
</evidence>
<comment type="subcellular location">
    <subcellularLocation>
        <location evidence="1">Cell membrane</location>
    </subcellularLocation>
</comment>
<dbReference type="RefSeq" id="WP_038694069.1">
    <property type="nucleotide sequence ID" value="NZ_CP009286.1"/>
</dbReference>
<keyword evidence="3 7" id="KW-0472">Membrane</keyword>
<dbReference type="Pfam" id="PF12729">
    <property type="entry name" value="4HB_MCP_1"/>
    <property type="match status" value="1"/>
</dbReference>
<feature type="domain" description="HAMP" evidence="9">
    <location>
        <begin position="232"/>
        <end position="285"/>
    </location>
</feature>
<evidence type="ECO:0000256" key="1">
    <source>
        <dbReference type="ARBA" id="ARBA00004236"/>
    </source>
</evidence>
<comment type="similarity">
    <text evidence="5">Belongs to the methyl-accepting chemotaxis (MCP) protein family.</text>
</comment>
<accession>A0A089LU00</accession>
<evidence type="ECO:0000313" key="11">
    <source>
        <dbReference type="Proteomes" id="UP000029507"/>
    </source>
</evidence>
<dbReference type="STRING" id="169760.PSTEL_05930"/>
<evidence type="ECO:0000256" key="6">
    <source>
        <dbReference type="PROSITE-ProRule" id="PRU00284"/>
    </source>
</evidence>
<evidence type="ECO:0000256" key="7">
    <source>
        <dbReference type="SAM" id="Phobius"/>
    </source>
</evidence>
<dbReference type="Gene3D" id="1.10.287.950">
    <property type="entry name" value="Methyl-accepting chemotaxis protein"/>
    <property type="match status" value="1"/>
</dbReference>
<evidence type="ECO:0000259" key="8">
    <source>
        <dbReference type="PROSITE" id="PS50111"/>
    </source>
</evidence>
<dbReference type="Gene3D" id="6.10.340.10">
    <property type="match status" value="1"/>
</dbReference>
<dbReference type="InterPro" id="IPR024478">
    <property type="entry name" value="HlyB_4HB_MCP"/>
</dbReference>
<dbReference type="PROSITE" id="PS50885">
    <property type="entry name" value="HAMP"/>
    <property type="match status" value="1"/>
</dbReference>
<dbReference type="Pfam" id="PF00672">
    <property type="entry name" value="HAMP"/>
    <property type="match status" value="1"/>
</dbReference>
<dbReference type="SMART" id="SM00283">
    <property type="entry name" value="MA"/>
    <property type="match status" value="1"/>
</dbReference>
<dbReference type="SMART" id="SM00304">
    <property type="entry name" value="HAMP"/>
    <property type="match status" value="1"/>
</dbReference>
<evidence type="ECO:0008006" key="12">
    <source>
        <dbReference type="Google" id="ProtNLM"/>
    </source>
</evidence>
<dbReference type="InterPro" id="IPR004090">
    <property type="entry name" value="Chemotax_Me-accpt_rcpt"/>
</dbReference>
<dbReference type="GO" id="GO:0004888">
    <property type="term" value="F:transmembrane signaling receptor activity"/>
    <property type="evidence" value="ECO:0007669"/>
    <property type="project" value="InterPro"/>
</dbReference>
<feature type="transmembrane region" description="Helical" evidence="7">
    <location>
        <begin position="210"/>
        <end position="230"/>
    </location>
</feature>
<dbReference type="AlphaFoldDB" id="A0A089LU00"/>
<dbReference type="EMBL" id="CP009286">
    <property type="protein sequence ID" value="AIQ62708.1"/>
    <property type="molecule type" value="Genomic_DNA"/>
</dbReference>
<dbReference type="PANTHER" id="PTHR32089">
    <property type="entry name" value="METHYL-ACCEPTING CHEMOTAXIS PROTEIN MCPB"/>
    <property type="match status" value="1"/>
</dbReference>
<keyword evidence="2" id="KW-1003">Cell membrane</keyword>
<protein>
    <recommendedName>
        <fullName evidence="12">Chemotaxis protein</fullName>
    </recommendedName>
</protein>
<organism evidence="10 11">
    <name type="scientific">Paenibacillus stellifer</name>
    <dbReference type="NCBI Taxonomy" id="169760"/>
    <lineage>
        <taxon>Bacteria</taxon>
        <taxon>Bacillati</taxon>
        <taxon>Bacillota</taxon>
        <taxon>Bacilli</taxon>
        <taxon>Bacillales</taxon>
        <taxon>Paenibacillaceae</taxon>
        <taxon>Paenibacillus</taxon>
    </lineage>
</organism>
<name>A0A089LU00_9BACL</name>
<dbReference type="PROSITE" id="PS50111">
    <property type="entry name" value="CHEMOTAXIS_TRANSDUC_2"/>
    <property type="match status" value="1"/>
</dbReference>